<evidence type="ECO:0000313" key="1">
    <source>
        <dbReference type="EMBL" id="KKQ14758.1"/>
    </source>
</evidence>
<sequence length="50" mass="5878">MKDGKIQTFTDLLVWQEDVVYLEKKEFNFLVDQINLTHTGAFLHKAQKVP</sequence>
<reference evidence="1 2" key="1">
    <citation type="journal article" date="2015" name="Nature">
        <title>rRNA introns, odd ribosomes, and small enigmatic genomes across a large radiation of phyla.</title>
        <authorList>
            <person name="Brown C.T."/>
            <person name="Hug L.A."/>
            <person name="Thomas B.C."/>
            <person name="Sharon I."/>
            <person name="Castelle C.J."/>
            <person name="Singh A."/>
            <person name="Wilkins M.J."/>
            <person name="Williams K.H."/>
            <person name="Banfield J.F."/>
        </authorList>
    </citation>
    <scope>NUCLEOTIDE SEQUENCE [LARGE SCALE GENOMIC DNA]</scope>
</reference>
<dbReference type="AlphaFoldDB" id="A0A0G0F6F4"/>
<dbReference type="Proteomes" id="UP000034448">
    <property type="component" value="Unassembled WGS sequence"/>
</dbReference>
<protein>
    <submittedName>
        <fullName evidence="1">Uncharacterized protein</fullName>
    </submittedName>
</protein>
<accession>A0A0G0F6F4</accession>
<comment type="caution">
    <text evidence="1">The sequence shown here is derived from an EMBL/GenBank/DDBJ whole genome shotgun (WGS) entry which is preliminary data.</text>
</comment>
<organism evidence="1 2">
    <name type="scientific">Candidatus Daviesbacteria bacterium GW2011_GWA1_36_8</name>
    <dbReference type="NCBI Taxonomy" id="1618417"/>
    <lineage>
        <taxon>Bacteria</taxon>
        <taxon>Candidatus Daviesiibacteriota</taxon>
    </lineage>
</organism>
<gene>
    <name evidence="1" type="ORF">US28_C0030G0011</name>
</gene>
<name>A0A0G0F6F4_9BACT</name>
<proteinExistence type="predicted"/>
<dbReference type="EMBL" id="LBSJ01000030">
    <property type="protein sequence ID" value="KKQ14758.1"/>
    <property type="molecule type" value="Genomic_DNA"/>
</dbReference>
<evidence type="ECO:0000313" key="2">
    <source>
        <dbReference type="Proteomes" id="UP000034448"/>
    </source>
</evidence>